<sequence>MHQISLYEELTSEYTVACPERSLYTSNGLADSFSQTDVNDSGEISEYPERLPAPRPLSKEENESHDRQQPESEAEARPDWTPRQEDGRADTEAGADSGTAAVEADVRQEWPDSDSEVDPNAILPDLRHRQRRPDWSATAEARGRQEQVEDEVEVTPAAHPSESIYYADSHTQDTTAERSEQSAGEERQETDAEGWRAVGSQQPQEQPRHPGQPFDPRRAMVEEQRRAQLEERRRAQEEAQRRAQEDEQRRAQEEEQRRTEEEDRRRVQLDRSRQMEEYEVRKRAHEEEYRRVMEQRRLKAQRRRAELERRRAELIARQEARRDSEAERAQDLPEMLDPEDPRFNAYRKMLTPEQLQQYL</sequence>
<feature type="compositionally biased region" description="Basic and acidic residues" evidence="1">
    <location>
        <begin position="317"/>
        <end position="331"/>
    </location>
</feature>
<feature type="region of interest" description="Disordered" evidence="1">
    <location>
        <begin position="317"/>
        <end position="340"/>
    </location>
</feature>
<feature type="compositionally biased region" description="Basic and acidic residues" evidence="1">
    <location>
        <begin position="215"/>
        <end position="268"/>
    </location>
</feature>
<proteinExistence type="predicted"/>
<feature type="region of interest" description="Disordered" evidence="1">
    <location>
        <begin position="27"/>
        <end position="268"/>
    </location>
</feature>
<feature type="compositionally biased region" description="Basic and acidic residues" evidence="1">
    <location>
        <begin position="175"/>
        <end position="194"/>
    </location>
</feature>
<evidence type="ECO:0000313" key="3">
    <source>
        <dbReference type="Proteomes" id="UP000054047"/>
    </source>
</evidence>
<evidence type="ECO:0000256" key="1">
    <source>
        <dbReference type="SAM" id="MobiDB-lite"/>
    </source>
</evidence>
<organism evidence="2 3">
    <name type="scientific">Ancylostoma duodenale</name>
    <dbReference type="NCBI Taxonomy" id="51022"/>
    <lineage>
        <taxon>Eukaryota</taxon>
        <taxon>Metazoa</taxon>
        <taxon>Ecdysozoa</taxon>
        <taxon>Nematoda</taxon>
        <taxon>Chromadorea</taxon>
        <taxon>Rhabditida</taxon>
        <taxon>Rhabditina</taxon>
        <taxon>Rhabditomorpha</taxon>
        <taxon>Strongyloidea</taxon>
        <taxon>Ancylostomatidae</taxon>
        <taxon>Ancylostomatinae</taxon>
        <taxon>Ancylostoma</taxon>
    </lineage>
</organism>
<protein>
    <submittedName>
        <fullName evidence="2">Uncharacterized protein</fullName>
    </submittedName>
</protein>
<feature type="compositionally biased region" description="Polar residues" evidence="1">
    <location>
        <begin position="27"/>
        <end position="39"/>
    </location>
</feature>
<accession>A0A0C2D4Y3</accession>
<reference evidence="2 3" key="1">
    <citation type="submission" date="2013-12" db="EMBL/GenBank/DDBJ databases">
        <title>Draft genome of the parsitic nematode Ancylostoma duodenale.</title>
        <authorList>
            <person name="Mitreva M."/>
        </authorList>
    </citation>
    <scope>NUCLEOTIDE SEQUENCE [LARGE SCALE GENOMIC DNA]</scope>
    <source>
        <strain evidence="2 3">Zhejiang</strain>
    </source>
</reference>
<dbReference type="AlphaFoldDB" id="A0A0C2D4Y3"/>
<name>A0A0C2D4Y3_9BILA</name>
<feature type="compositionally biased region" description="Basic and acidic residues" evidence="1">
    <location>
        <begin position="57"/>
        <end position="91"/>
    </location>
</feature>
<gene>
    <name evidence="2" type="ORF">ANCDUO_05070</name>
</gene>
<dbReference type="Proteomes" id="UP000054047">
    <property type="component" value="Unassembled WGS sequence"/>
</dbReference>
<dbReference type="EMBL" id="KN727969">
    <property type="protein sequence ID" value="KIH64618.1"/>
    <property type="molecule type" value="Genomic_DNA"/>
</dbReference>
<evidence type="ECO:0000313" key="2">
    <source>
        <dbReference type="EMBL" id="KIH64618.1"/>
    </source>
</evidence>
<keyword evidence="3" id="KW-1185">Reference proteome</keyword>